<reference evidence="5" key="1">
    <citation type="journal article" date="2023" name="Science">
        <title>Genome structures resolve the early diversification of teleost fishes.</title>
        <authorList>
            <person name="Parey E."/>
            <person name="Louis A."/>
            <person name="Montfort J."/>
            <person name="Bouchez O."/>
            <person name="Roques C."/>
            <person name="Iampietro C."/>
            <person name="Lluch J."/>
            <person name="Castinel A."/>
            <person name="Donnadieu C."/>
            <person name="Desvignes T."/>
            <person name="Floi Bucao C."/>
            <person name="Jouanno E."/>
            <person name="Wen M."/>
            <person name="Mejri S."/>
            <person name="Dirks R."/>
            <person name="Jansen H."/>
            <person name="Henkel C."/>
            <person name="Chen W.J."/>
            <person name="Zahm M."/>
            <person name="Cabau C."/>
            <person name="Klopp C."/>
            <person name="Thompson A.W."/>
            <person name="Robinson-Rechavi M."/>
            <person name="Braasch I."/>
            <person name="Lecointre G."/>
            <person name="Bobe J."/>
            <person name="Postlethwait J.H."/>
            <person name="Berthelot C."/>
            <person name="Roest Crollius H."/>
            <person name="Guiguen Y."/>
        </authorList>
    </citation>
    <scope>NUCLEOTIDE SEQUENCE</scope>
    <source>
        <strain evidence="5">WJC10195</strain>
    </source>
</reference>
<accession>A0A9Q1J6C4</accession>
<dbReference type="EMBL" id="JAINUF010000003">
    <property type="protein sequence ID" value="KAJ8368928.1"/>
    <property type="molecule type" value="Genomic_DNA"/>
</dbReference>
<dbReference type="Proteomes" id="UP001152622">
    <property type="component" value="Chromosome 3"/>
</dbReference>
<dbReference type="InterPro" id="IPR011009">
    <property type="entry name" value="Kinase-like_dom_sf"/>
</dbReference>
<dbReference type="GO" id="GO:0005856">
    <property type="term" value="C:cytoskeleton"/>
    <property type="evidence" value="ECO:0007669"/>
    <property type="project" value="TreeGrafter"/>
</dbReference>
<keyword evidence="3" id="KW-0547">Nucleotide-binding</keyword>
<keyword evidence="6" id="KW-1185">Reference proteome</keyword>
<evidence type="ECO:0000259" key="4">
    <source>
        <dbReference type="PROSITE" id="PS50011"/>
    </source>
</evidence>
<keyword evidence="2" id="KW-0418">Kinase</keyword>
<comment type="caution">
    <text evidence="5">The sequence shown here is derived from an EMBL/GenBank/DDBJ whole genome shotgun (WGS) entry which is preliminary data.</text>
</comment>
<feature type="binding site" evidence="3">
    <location>
        <position position="52"/>
    </location>
    <ligand>
        <name>ATP</name>
        <dbReference type="ChEBI" id="CHEBI:30616"/>
    </ligand>
</feature>
<protein>
    <recommendedName>
        <fullName evidence="4">Protein kinase domain-containing protein</fullName>
    </recommendedName>
</protein>
<organism evidence="5 6">
    <name type="scientific">Synaphobranchus kaupii</name>
    <name type="common">Kaup's arrowtooth eel</name>
    <dbReference type="NCBI Taxonomy" id="118154"/>
    <lineage>
        <taxon>Eukaryota</taxon>
        <taxon>Metazoa</taxon>
        <taxon>Chordata</taxon>
        <taxon>Craniata</taxon>
        <taxon>Vertebrata</taxon>
        <taxon>Euteleostomi</taxon>
        <taxon>Actinopterygii</taxon>
        <taxon>Neopterygii</taxon>
        <taxon>Teleostei</taxon>
        <taxon>Anguilliformes</taxon>
        <taxon>Synaphobranchidae</taxon>
        <taxon>Synaphobranchus</taxon>
    </lineage>
</organism>
<dbReference type="SUPFAM" id="SSF56112">
    <property type="entry name" value="Protein kinase-like (PK-like)"/>
    <property type="match status" value="1"/>
</dbReference>
<keyword evidence="3" id="KW-0067">ATP-binding</keyword>
<dbReference type="PANTHER" id="PTHR22988">
    <property type="entry name" value="MYOTONIC DYSTROPHY S/T KINASE-RELATED"/>
    <property type="match status" value="1"/>
</dbReference>
<dbReference type="Gene3D" id="3.30.200.20">
    <property type="entry name" value="Phosphorylase Kinase, domain 1"/>
    <property type="match status" value="1"/>
</dbReference>
<dbReference type="OrthoDB" id="2156623at2759"/>
<name>A0A9Q1J6C4_SYNKA</name>
<dbReference type="PANTHER" id="PTHR22988:SF79">
    <property type="entry name" value="LOW QUALITY PROTEIN: MYOTONIN-PROTEIN KINASE"/>
    <property type="match status" value="1"/>
</dbReference>
<proteinExistence type="predicted"/>
<feature type="domain" description="Protein kinase" evidence="4">
    <location>
        <begin position="23"/>
        <end position="131"/>
    </location>
</feature>
<dbReference type="InterPro" id="IPR000719">
    <property type="entry name" value="Prot_kinase_dom"/>
</dbReference>
<dbReference type="PROSITE" id="PS00107">
    <property type="entry name" value="PROTEIN_KINASE_ATP"/>
    <property type="match status" value="1"/>
</dbReference>
<keyword evidence="1" id="KW-0723">Serine/threonine-protein kinase</keyword>
<keyword evidence="2" id="KW-0808">Transferase</keyword>
<evidence type="ECO:0000313" key="6">
    <source>
        <dbReference type="Proteomes" id="UP001152622"/>
    </source>
</evidence>
<dbReference type="AlphaFoldDB" id="A0A9Q1J6C4"/>
<dbReference type="PROSITE" id="PS50011">
    <property type="entry name" value="PROTEIN_KINASE_DOM"/>
    <property type="match status" value="1"/>
</dbReference>
<evidence type="ECO:0000256" key="1">
    <source>
        <dbReference type="ARBA" id="ARBA00022527"/>
    </source>
</evidence>
<dbReference type="InterPro" id="IPR017441">
    <property type="entry name" value="Protein_kinase_ATP_BS"/>
</dbReference>
<gene>
    <name evidence="5" type="ORF">SKAU_G00089560</name>
</gene>
<evidence type="ECO:0000313" key="5">
    <source>
        <dbReference type="EMBL" id="KAJ8368928.1"/>
    </source>
</evidence>
<sequence>MRAITAEPLVRQVKKLRIQREDFDILKVIGRGTFSKVAVASMCSTQQVYALKIMKIKWDMLKRGEETLCHVMDRVPAGVHLAFVGFSYTATRRLQETKRRNREMERLRAEIKTLRDIRGTGECPLLPFVAH</sequence>
<dbReference type="GO" id="GO:0004674">
    <property type="term" value="F:protein serine/threonine kinase activity"/>
    <property type="evidence" value="ECO:0007669"/>
    <property type="project" value="UniProtKB-KW"/>
</dbReference>
<evidence type="ECO:0000256" key="3">
    <source>
        <dbReference type="PROSITE-ProRule" id="PRU10141"/>
    </source>
</evidence>
<dbReference type="GO" id="GO:0005737">
    <property type="term" value="C:cytoplasm"/>
    <property type="evidence" value="ECO:0007669"/>
    <property type="project" value="TreeGrafter"/>
</dbReference>
<dbReference type="InterPro" id="IPR050839">
    <property type="entry name" value="Rho-assoc_Ser/Thr_Kinase"/>
</dbReference>
<evidence type="ECO:0000256" key="2">
    <source>
        <dbReference type="ARBA" id="ARBA00022777"/>
    </source>
</evidence>
<dbReference type="GO" id="GO:0031032">
    <property type="term" value="P:actomyosin structure organization"/>
    <property type="evidence" value="ECO:0007669"/>
    <property type="project" value="TreeGrafter"/>
</dbReference>
<dbReference type="GO" id="GO:0005524">
    <property type="term" value="F:ATP binding"/>
    <property type="evidence" value="ECO:0007669"/>
    <property type="project" value="UniProtKB-UniRule"/>
</dbReference>